<evidence type="ECO:0000313" key="12">
    <source>
        <dbReference type="EMBL" id="ASJ72388.1"/>
    </source>
</evidence>
<evidence type="ECO:0000256" key="4">
    <source>
        <dbReference type="ARBA" id="ARBA00022723"/>
    </source>
</evidence>
<dbReference type="EMBL" id="CP018632">
    <property type="protein sequence ID" value="ASJ72388.1"/>
    <property type="molecule type" value="Genomic_DNA"/>
</dbReference>
<dbReference type="InterPro" id="IPR009045">
    <property type="entry name" value="Zn_M74/Hedgehog-like"/>
</dbReference>
<evidence type="ECO:0000256" key="5">
    <source>
        <dbReference type="ARBA" id="ARBA00022729"/>
    </source>
</evidence>
<dbReference type="GO" id="GO:0006508">
    <property type="term" value="P:proteolysis"/>
    <property type="evidence" value="ECO:0007669"/>
    <property type="project" value="UniProtKB-KW"/>
</dbReference>
<evidence type="ECO:0000256" key="7">
    <source>
        <dbReference type="ARBA" id="ARBA00022833"/>
    </source>
</evidence>
<comment type="cofactor">
    <cofactor evidence="1">
        <name>Zn(2+)</name>
        <dbReference type="ChEBI" id="CHEBI:29105"/>
    </cofactor>
</comment>
<organism evidence="12 13">
    <name type="scientific">Granulosicoccus antarcticus IMCC3135</name>
    <dbReference type="NCBI Taxonomy" id="1192854"/>
    <lineage>
        <taxon>Bacteria</taxon>
        <taxon>Pseudomonadati</taxon>
        <taxon>Pseudomonadota</taxon>
        <taxon>Gammaproteobacteria</taxon>
        <taxon>Chromatiales</taxon>
        <taxon>Granulosicoccaceae</taxon>
        <taxon>Granulosicoccus</taxon>
    </lineage>
</organism>
<dbReference type="GO" id="GO:0071555">
    <property type="term" value="P:cell wall organization"/>
    <property type="evidence" value="ECO:0007669"/>
    <property type="project" value="UniProtKB-KW"/>
</dbReference>
<keyword evidence="4" id="KW-0479">Metal-binding</keyword>
<sequence length="184" mass="20010">MLGVAVSSTSLTSTVLAAVGAKQNLVPPIAVIDPMASRRIHLVNAHTGDDLNVVYYTHGIYIDENIEQLNHLMRDRRANATIDMDTALYDQLLGVQTILGIQKPVHILSGYRTAETNAKLRRRSSGVAKFSLHMEGRAADIFIPSVPVDKLHEAAVKMQAGGVGLYSNSNFVHLDTGALRHWGS</sequence>
<evidence type="ECO:0000256" key="9">
    <source>
        <dbReference type="ARBA" id="ARBA00023316"/>
    </source>
</evidence>
<dbReference type="PANTHER" id="PTHR37425:SF1">
    <property type="entry name" value="OUTER MEMBRANE PROTEIN"/>
    <property type="match status" value="1"/>
</dbReference>
<keyword evidence="6" id="KW-0378">Hydrolase</keyword>
<dbReference type="PANTHER" id="PTHR37425">
    <property type="match status" value="1"/>
</dbReference>
<dbReference type="KEGG" id="gai:IMCC3135_11490"/>
<name>A0A2Z2NRM4_9GAMM</name>
<dbReference type="Pfam" id="PF05951">
    <property type="entry name" value="Peptidase_M15_2"/>
    <property type="match status" value="1"/>
</dbReference>
<evidence type="ECO:0000313" key="13">
    <source>
        <dbReference type="Proteomes" id="UP000250079"/>
    </source>
</evidence>
<accession>A0A2Z2NRM4</accession>
<evidence type="ECO:0000256" key="11">
    <source>
        <dbReference type="ARBA" id="ARBA00093666"/>
    </source>
</evidence>
<evidence type="ECO:0000256" key="2">
    <source>
        <dbReference type="ARBA" id="ARBA00004776"/>
    </source>
</evidence>
<dbReference type="GO" id="GO:0008237">
    <property type="term" value="F:metallopeptidase activity"/>
    <property type="evidence" value="ECO:0007669"/>
    <property type="project" value="UniProtKB-KW"/>
</dbReference>
<keyword evidence="13" id="KW-1185">Reference proteome</keyword>
<comment type="similarity">
    <text evidence="10">Belongs to the peptidase M15 family.</text>
</comment>
<keyword evidence="8" id="KW-0482">Metalloprotease</keyword>
<evidence type="ECO:0000256" key="8">
    <source>
        <dbReference type="ARBA" id="ARBA00023049"/>
    </source>
</evidence>
<evidence type="ECO:0000256" key="3">
    <source>
        <dbReference type="ARBA" id="ARBA00022670"/>
    </source>
</evidence>
<dbReference type="SUPFAM" id="SSF55166">
    <property type="entry name" value="Hedgehog/DD-peptidase"/>
    <property type="match status" value="1"/>
</dbReference>
<reference evidence="12 13" key="1">
    <citation type="submission" date="2016-12" db="EMBL/GenBank/DDBJ databases">
        <authorList>
            <person name="Song W.-J."/>
            <person name="Kurnit D.M."/>
        </authorList>
    </citation>
    <scope>NUCLEOTIDE SEQUENCE [LARGE SCALE GENOMIC DNA]</scope>
    <source>
        <strain evidence="12 13">IMCC3135</strain>
    </source>
</reference>
<evidence type="ECO:0000256" key="1">
    <source>
        <dbReference type="ARBA" id="ARBA00001947"/>
    </source>
</evidence>
<evidence type="ECO:0000256" key="6">
    <source>
        <dbReference type="ARBA" id="ARBA00022801"/>
    </source>
</evidence>
<gene>
    <name evidence="12" type="ORF">IMCC3135_11490</name>
</gene>
<keyword evidence="7" id="KW-0862">Zinc</keyword>
<proteinExistence type="inferred from homology"/>
<dbReference type="GO" id="GO:0046872">
    <property type="term" value="F:metal ion binding"/>
    <property type="evidence" value="ECO:0007669"/>
    <property type="project" value="UniProtKB-KW"/>
</dbReference>
<keyword evidence="3" id="KW-0645">Protease</keyword>
<dbReference type="AlphaFoldDB" id="A0A2Z2NRM4"/>
<evidence type="ECO:0000256" key="10">
    <source>
        <dbReference type="ARBA" id="ARBA00093448"/>
    </source>
</evidence>
<protein>
    <recommendedName>
        <fullName evidence="11">Murein endopeptidase K</fullName>
    </recommendedName>
</protein>
<keyword evidence="9" id="KW-0961">Cell wall biogenesis/degradation</keyword>
<keyword evidence="5" id="KW-0732">Signal</keyword>
<dbReference type="InterPro" id="IPR010275">
    <property type="entry name" value="MepK"/>
</dbReference>
<comment type="pathway">
    <text evidence="2">Cell wall biogenesis; cell wall polysaccharide biosynthesis.</text>
</comment>
<dbReference type="Gene3D" id="3.30.1380.10">
    <property type="match status" value="1"/>
</dbReference>
<dbReference type="Proteomes" id="UP000250079">
    <property type="component" value="Chromosome"/>
</dbReference>